<evidence type="ECO:0000313" key="1">
    <source>
        <dbReference type="EMBL" id="WXB09844.1"/>
    </source>
</evidence>
<dbReference type="EMBL" id="CP089983">
    <property type="protein sequence ID" value="WXB09844.1"/>
    <property type="molecule type" value="Genomic_DNA"/>
</dbReference>
<accession>A0ABZ2LG13</accession>
<sequence length="174" mass="18654">MRSPIVPRRYGFAGLVLLAGWLLLIPGAGACSSENNDCTELQCINNVTLRLRVTLPADQMTGTSLQVCRNGSCSEGKVDAVPTVRGEKRTVLLAGGVPNDTTLDVAEAGQSYSVEAIIPIDDFQVDKANDKYELRVRRGSTEVKGLSERANYQETHPNGENCPSVCTNATIGTL</sequence>
<evidence type="ECO:0000313" key="2">
    <source>
        <dbReference type="Proteomes" id="UP001374803"/>
    </source>
</evidence>
<organism evidence="1 2">
    <name type="scientific">Pendulispora rubella</name>
    <dbReference type="NCBI Taxonomy" id="2741070"/>
    <lineage>
        <taxon>Bacteria</taxon>
        <taxon>Pseudomonadati</taxon>
        <taxon>Myxococcota</taxon>
        <taxon>Myxococcia</taxon>
        <taxon>Myxococcales</taxon>
        <taxon>Sorangiineae</taxon>
        <taxon>Pendulisporaceae</taxon>
        <taxon>Pendulispora</taxon>
    </lineage>
</organism>
<dbReference type="RefSeq" id="WP_394839517.1">
    <property type="nucleotide sequence ID" value="NZ_CP089983.1"/>
</dbReference>
<name>A0ABZ2LG13_9BACT</name>
<keyword evidence="2" id="KW-1185">Reference proteome</keyword>
<proteinExistence type="predicted"/>
<gene>
    <name evidence="1" type="ORF">LVJ94_21765</name>
</gene>
<reference evidence="1" key="1">
    <citation type="submission" date="2021-12" db="EMBL/GenBank/DDBJ databases">
        <title>Discovery of the Pendulisporaceae a myxobacterial family with distinct sporulation behavior and unique specialized metabolism.</title>
        <authorList>
            <person name="Garcia R."/>
            <person name="Popoff A."/>
            <person name="Bader C.D."/>
            <person name="Loehr J."/>
            <person name="Walesch S."/>
            <person name="Walt C."/>
            <person name="Boldt J."/>
            <person name="Bunk B."/>
            <person name="Haeckl F.J.F.P.J."/>
            <person name="Gunesch A.P."/>
            <person name="Birkelbach J."/>
            <person name="Nuebel U."/>
            <person name="Pietschmann T."/>
            <person name="Bach T."/>
            <person name="Mueller R."/>
        </authorList>
    </citation>
    <scope>NUCLEOTIDE SEQUENCE</scope>
    <source>
        <strain evidence="1">MSr11367</strain>
    </source>
</reference>
<protein>
    <submittedName>
        <fullName evidence="1">Uncharacterized protein</fullName>
    </submittedName>
</protein>
<dbReference type="Proteomes" id="UP001374803">
    <property type="component" value="Chromosome"/>
</dbReference>
<dbReference type="PROSITE" id="PS51257">
    <property type="entry name" value="PROKAR_LIPOPROTEIN"/>
    <property type="match status" value="1"/>
</dbReference>